<proteinExistence type="predicted"/>
<dbReference type="NCBIfam" id="NF033539">
    <property type="entry name" value="transpos_IS1380"/>
    <property type="match status" value="1"/>
</dbReference>
<keyword evidence="3" id="KW-1185">Reference proteome</keyword>
<comment type="caution">
    <text evidence="2">The sequence shown here is derived from an EMBL/GenBank/DDBJ whole genome shotgun (WGS) entry which is preliminary data.</text>
</comment>
<accession>A0A917C5G4</accession>
<dbReference type="Proteomes" id="UP000632498">
    <property type="component" value="Unassembled WGS sequence"/>
</dbReference>
<evidence type="ECO:0000313" key="3">
    <source>
        <dbReference type="Proteomes" id="UP000632498"/>
    </source>
</evidence>
<name>A0A917C5G4_9PROT</name>
<gene>
    <name evidence="2" type="ORF">GCM10011332_28880</name>
</gene>
<reference evidence="2" key="1">
    <citation type="journal article" date="2014" name="Int. J. Syst. Evol. Microbiol.">
        <title>Complete genome sequence of Corynebacterium casei LMG S-19264T (=DSM 44701T), isolated from a smear-ripened cheese.</title>
        <authorList>
            <consortium name="US DOE Joint Genome Institute (JGI-PGF)"/>
            <person name="Walter F."/>
            <person name="Albersmeier A."/>
            <person name="Kalinowski J."/>
            <person name="Ruckert C."/>
        </authorList>
    </citation>
    <scope>NUCLEOTIDE SEQUENCE</scope>
    <source>
        <strain evidence="2">CGMCC 1.15254</strain>
    </source>
</reference>
<feature type="domain" description="Transposase DDE" evidence="1">
    <location>
        <begin position="4"/>
        <end position="220"/>
    </location>
</feature>
<dbReference type="InterPro" id="IPR047960">
    <property type="entry name" value="Transpos_IS1380"/>
</dbReference>
<sequence>MLFSNQGKKQVVAAFDGGEITSDGGVVLLREAAHRMDLFSRLADCFWDQRDGRYVRYNLSNLLAQRVTGLALGYEDLNDHDALCTDPALRLMAEEDSGKLASSVTLGRVECCSSTGNTRYHKLSPRFYKMQELLCDLFLDHHAQHPHEIILDIDATDIKVHGHQEFSAWNGYYEQRGFLPLYIFAGPHLLWAQLRQGDCDGARGARRAISTIVKQIHKRWCKANSVDFIFGLARNSYLLRKATEARSQTSKKRVKEGRTFLKNFGLFAHIPKTGSWGRPYNVIAKVEDQEGKGQHVRFLMTSLDEASPRVIRAVKKKRKEMFANKQRPGKDIVARVLYENIYCPRGDMENRIKDCQLDLFGYRASAHKFRSNYLRLLLEGFAYVLVTHIRLKALKGTELAQAAPHTIRLKLFKIGAKVIRSVRRIKLSFPDVYPYQALFFTAWKRLAPG</sequence>
<organism evidence="2 3">
    <name type="scientific">Terasakiella brassicae</name>
    <dbReference type="NCBI Taxonomy" id="1634917"/>
    <lineage>
        <taxon>Bacteria</taxon>
        <taxon>Pseudomonadati</taxon>
        <taxon>Pseudomonadota</taxon>
        <taxon>Alphaproteobacteria</taxon>
        <taxon>Rhodospirillales</taxon>
        <taxon>Terasakiellaceae</taxon>
        <taxon>Terasakiella</taxon>
    </lineage>
</organism>
<protein>
    <submittedName>
        <fullName evidence="2">IS1380 family transposase</fullName>
    </submittedName>
</protein>
<evidence type="ECO:0000313" key="2">
    <source>
        <dbReference type="EMBL" id="GGF73112.1"/>
    </source>
</evidence>
<dbReference type="AlphaFoldDB" id="A0A917C5G4"/>
<dbReference type="RefSeq" id="WP_188666533.1">
    <property type="nucleotide sequence ID" value="NZ_BMHV01000027.1"/>
</dbReference>
<evidence type="ECO:0000259" key="1">
    <source>
        <dbReference type="Pfam" id="PF13701"/>
    </source>
</evidence>
<dbReference type="EMBL" id="BMHV01000027">
    <property type="protein sequence ID" value="GGF73112.1"/>
    <property type="molecule type" value="Genomic_DNA"/>
</dbReference>
<dbReference type="InterPro" id="IPR025668">
    <property type="entry name" value="Tnp_DDE_dom"/>
</dbReference>
<dbReference type="Pfam" id="PF13701">
    <property type="entry name" value="DDE_Tnp_1_4"/>
    <property type="match status" value="1"/>
</dbReference>
<reference evidence="2" key="2">
    <citation type="submission" date="2020-09" db="EMBL/GenBank/DDBJ databases">
        <authorList>
            <person name="Sun Q."/>
            <person name="Zhou Y."/>
        </authorList>
    </citation>
    <scope>NUCLEOTIDE SEQUENCE</scope>
    <source>
        <strain evidence="2">CGMCC 1.15254</strain>
    </source>
</reference>